<sequence length="97" mass="11600">MTHTDFLRYNDLSLLHTCPKCQRKLQIEQNPPPRNKYLSRHFVWKRYFAHISKLQYIGLKRKIQDQFKETRKNVSSFTVVVGLMNLGNRKLDHLLTG</sequence>
<comment type="caution">
    <text evidence="1">The sequence shown here is derived from an EMBL/GenBank/DDBJ whole genome shotgun (WGS) entry which is preliminary data.</text>
</comment>
<reference evidence="1" key="1">
    <citation type="submission" date="2020-08" db="EMBL/GenBank/DDBJ databases">
        <title>Multicomponent nature underlies the extraordinary mechanical properties of spider dragline silk.</title>
        <authorList>
            <person name="Kono N."/>
            <person name="Nakamura H."/>
            <person name="Mori M."/>
            <person name="Yoshida Y."/>
            <person name="Ohtoshi R."/>
            <person name="Malay A.D."/>
            <person name="Moran D.A.P."/>
            <person name="Tomita M."/>
            <person name="Numata K."/>
            <person name="Arakawa K."/>
        </authorList>
    </citation>
    <scope>NUCLEOTIDE SEQUENCE</scope>
</reference>
<organism evidence="1 2">
    <name type="scientific">Nephila pilipes</name>
    <name type="common">Giant wood spider</name>
    <name type="synonym">Nephila maculata</name>
    <dbReference type="NCBI Taxonomy" id="299642"/>
    <lineage>
        <taxon>Eukaryota</taxon>
        <taxon>Metazoa</taxon>
        <taxon>Ecdysozoa</taxon>
        <taxon>Arthropoda</taxon>
        <taxon>Chelicerata</taxon>
        <taxon>Arachnida</taxon>
        <taxon>Araneae</taxon>
        <taxon>Araneomorphae</taxon>
        <taxon>Entelegynae</taxon>
        <taxon>Araneoidea</taxon>
        <taxon>Nephilidae</taxon>
        <taxon>Nephila</taxon>
    </lineage>
</organism>
<keyword evidence="2" id="KW-1185">Reference proteome</keyword>
<evidence type="ECO:0000313" key="2">
    <source>
        <dbReference type="Proteomes" id="UP000887013"/>
    </source>
</evidence>
<gene>
    <name evidence="1" type="ORF">NPIL_623361</name>
</gene>
<dbReference type="EMBL" id="BMAW01012809">
    <property type="protein sequence ID" value="GFT30499.1"/>
    <property type="molecule type" value="Genomic_DNA"/>
</dbReference>
<protein>
    <submittedName>
        <fullName evidence="1">Uncharacterized protein</fullName>
    </submittedName>
</protein>
<evidence type="ECO:0000313" key="1">
    <source>
        <dbReference type="EMBL" id="GFT30499.1"/>
    </source>
</evidence>
<proteinExistence type="predicted"/>
<accession>A0A8X6TPI0</accession>
<dbReference type="Proteomes" id="UP000887013">
    <property type="component" value="Unassembled WGS sequence"/>
</dbReference>
<dbReference type="AlphaFoldDB" id="A0A8X6TPI0"/>
<name>A0A8X6TPI0_NEPPI</name>